<gene>
    <name evidence="4" type="ORF">NTE_00796</name>
</gene>
<name>A0A075MU75_9ARCH</name>
<dbReference type="EMBL" id="CP007174">
    <property type="protein sequence ID" value="AIF82874.1"/>
    <property type="molecule type" value="Genomic_DNA"/>
</dbReference>
<evidence type="ECO:0000313" key="4">
    <source>
        <dbReference type="EMBL" id="AIF82874.1"/>
    </source>
</evidence>
<dbReference type="PANTHER" id="PTHR42796">
    <property type="entry name" value="FUMARYLACETOACETATE HYDROLASE DOMAIN-CONTAINING PROTEIN 2A-RELATED"/>
    <property type="match status" value="1"/>
</dbReference>
<comment type="similarity">
    <text evidence="1">Belongs to the FAH family.</text>
</comment>
<accession>A0A075MU75</accession>
<dbReference type="Gene3D" id="3.90.850.10">
    <property type="entry name" value="Fumarylacetoacetase-like, C-terminal domain"/>
    <property type="match status" value="1"/>
</dbReference>
<keyword evidence="5" id="KW-1185">Reference proteome</keyword>
<dbReference type="eggNOG" id="arCOG00235">
    <property type="taxonomic scope" value="Archaea"/>
</dbReference>
<dbReference type="GO" id="GO:0016853">
    <property type="term" value="F:isomerase activity"/>
    <property type="evidence" value="ECO:0007669"/>
    <property type="project" value="UniProtKB-ARBA"/>
</dbReference>
<dbReference type="HOGENOM" id="CLU_028458_3_3_2"/>
<organism evidence="4 5">
    <name type="scientific">Candidatus Nitrososphaera evergladensis SR1</name>
    <dbReference type="NCBI Taxonomy" id="1459636"/>
    <lineage>
        <taxon>Archaea</taxon>
        <taxon>Nitrososphaerota</taxon>
        <taxon>Nitrososphaeria</taxon>
        <taxon>Nitrososphaerales</taxon>
        <taxon>Nitrososphaeraceae</taxon>
        <taxon>Nitrososphaera</taxon>
    </lineage>
</organism>
<dbReference type="InterPro" id="IPR011234">
    <property type="entry name" value="Fumarylacetoacetase-like_C"/>
</dbReference>
<dbReference type="InterPro" id="IPR036663">
    <property type="entry name" value="Fumarylacetoacetase_C_sf"/>
</dbReference>
<dbReference type="KEGG" id="nev:NTE_00796"/>
<evidence type="ECO:0000256" key="2">
    <source>
        <dbReference type="ARBA" id="ARBA00022723"/>
    </source>
</evidence>
<dbReference type="Pfam" id="PF01557">
    <property type="entry name" value="FAA_hydrolase"/>
    <property type="match status" value="1"/>
</dbReference>
<evidence type="ECO:0000256" key="1">
    <source>
        <dbReference type="ARBA" id="ARBA00010211"/>
    </source>
</evidence>
<dbReference type="Proteomes" id="UP000028194">
    <property type="component" value="Chromosome"/>
</dbReference>
<dbReference type="STRING" id="1459636.NTE_00796"/>
<dbReference type="GO" id="GO:0019752">
    <property type="term" value="P:carboxylic acid metabolic process"/>
    <property type="evidence" value="ECO:0007669"/>
    <property type="project" value="UniProtKB-ARBA"/>
</dbReference>
<keyword evidence="2" id="KW-0479">Metal-binding</keyword>
<sequence length="291" mass="32159">MKIARISTKGGRETYALVSPEGDGGMATRDEVERQAGVKLPAALEDFVFGDYAQKVTTGKISYAHKPGEFRLLPPIRRTFKIICLAFNYSDQASWVRFGKSPPKDPVIYLKPRTSLCGPADDIACPKSVTQLDYEGELAVVIGKECRNMSEETALGCVAGYFVINDISARDVQFIDKQYTRAKGFDTFGPCGPWLTTKDEIADPCDLRLTTRVNGEVRQDSSTKNLVLKIDRIIHSLSKVMTLEPGDIISTGTPSGTVLSLSSHVKYLQHGDVVEVEIEKLGRIKNRVTFY</sequence>
<dbReference type="GO" id="GO:0046872">
    <property type="term" value="F:metal ion binding"/>
    <property type="evidence" value="ECO:0007669"/>
    <property type="project" value="UniProtKB-KW"/>
</dbReference>
<dbReference type="RefSeq" id="WP_148699757.1">
    <property type="nucleotide sequence ID" value="NZ_CP007174.1"/>
</dbReference>
<dbReference type="PANTHER" id="PTHR42796:SF4">
    <property type="entry name" value="FUMARYLACETOACETATE HYDROLASE DOMAIN-CONTAINING PROTEIN 2A"/>
    <property type="match status" value="1"/>
</dbReference>
<proteinExistence type="inferred from homology"/>
<feature type="domain" description="Fumarylacetoacetase-like C-terminal" evidence="3">
    <location>
        <begin position="81"/>
        <end position="288"/>
    </location>
</feature>
<evidence type="ECO:0000313" key="5">
    <source>
        <dbReference type="Proteomes" id="UP000028194"/>
    </source>
</evidence>
<dbReference type="OrthoDB" id="6242at2157"/>
<dbReference type="InterPro" id="IPR051121">
    <property type="entry name" value="FAH"/>
</dbReference>
<evidence type="ECO:0000259" key="3">
    <source>
        <dbReference type="Pfam" id="PF01557"/>
    </source>
</evidence>
<dbReference type="GeneID" id="41596646"/>
<reference evidence="4 5" key="1">
    <citation type="journal article" date="2014" name="PLoS ONE">
        <title>Genome Sequence of Candidatus Nitrososphaera evergladensis from Group I.1b Enriched from Everglades Soil Reveals Novel Genomic Features of the Ammonia-Oxidizing Archaea.</title>
        <authorList>
            <person name="Zhalnina K.V."/>
            <person name="Dias R."/>
            <person name="Leonard M.T."/>
            <person name="Dorr de Quadros P."/>
            <person name="Camargo F.A."/>
            <person name="Drew J.C."/>
            <person name="Farmerie W.G."/>
            <person name="Daroub S.H."/>
            <person name="Triplett E.W."/>
        </authorList>
    </citation>
    <scope>NUCLEOTIDE SEQUENCE [LARGE SCALE GENOMIC DNA]</scope>
    <source>
        <strain evidence="4 5">SR1</strain>
    </source>
</reference>
<dbReference type="FunFam" id="3.90.850.10:FF:000002">
    <property type="entry name" value="2-hydroxyhepta-2,4-diene-1,7-dioate isomerase"/>
    <property type="match status" value="1"/>
</dbReference>
<dbReference type="SUPFAM" id="SSF56529">
    <property type="entry name" value="FAH"/>
    <property type="match status" value="1"/>
</dbReference>
<protein>
    <submittedName>
        <fullName evidence="4">2-keto-4-pentenoate hydratase/2-oxohepta-3-ene-1,7-dioic acid hydratase</fullName>
    </submittedName>
</protein>
<dbReference type="AlphaFoldDB" id="A0A075MU75"/>